<sequence length="154" mass="17211">MMPSMGDFTSPPSHNATQEHEHSSKDSIERPPDNATQEHENSLQDSTSIESSTNNSFPDTNDLQTEVPHRNPQRDRQPPAKMNDYVSYTAKKAMQEELAALVENKTWSIVSLPKGKHAVGSRWVFKTKFNSDGSVDRYKACLVAQGCTQQYGVV</sequence>
<feature type="compositionally biased region" description="Basic and acidic residues" evidence="1">
    <location>
        <begin position="17"/>
        <end position="42"/>
    </location>
</feature>
<accession>A0A699QPE0</accession>
<feature type="region of interest" description="Disordered" evidence="1">
    <location>
        <begin position="1"/>
        <end position="83"/>
    </location>
</feature>
<keyword evidence="3" id="KW-0808">Transferase</keyword>
<keyword evidence="3" id="KW-0548">Nucleotidyltransferase</keyword>
<feature type="compositionally biased region" description="Polar residues" evidence="1">
    <location>
        <begin position="43"/>
        <end position="64"/>
    </location>
</feature>
<comment type="caution">
    <text evidence="3">The sequence shown here is derived from an EMBL/GenBank/DDBJ whole genome shotgun (WGS) entry which is preliminary data.</text>
</comment>
<evidence type="ECO:0000256" key="1">
    <source>
        <dbReference type="SAM" id="MobiDB-lite"/>
    </source>
</evidence>
<dbReference type="EMBL" id="BKCJ011025543">
    <property type="protein sequence ID" value="GFC69672.1"/>
    <property type="molecule type" value="Genomic_DNA"/>
</dbReference>
<protein>
    <submittedName>
        <fullName evidence="3">Putative RNA-directed DNA polymerase</fullName>
    </submittedName>
</protein>
<dbReference type="Pfam" id="PF07727">
    <property type="entry name" value="RVT_2"/>
    <property type="match status" value="1"/>
</dbReference>
<proteinExistence type="predicted"/>
<dbReference type="InterPro" id="IPR013103">
    <property type="entry name" value="RVT_2"/>
</dbReference>
<evidence type="ECO:0000313" key="3">
    <source>
        <dbReference type="EMBL" id="GFC69672.1"/>
    </source>
</evidence>
<keyword evidence="3" id="KW-0695">RNA-directed DNA polymerase</keyword>
<dbReference type="GO" id="GO:0003964">
    <property type="term" value="F:RNA-directed DNA polymerase activity"/>
    <property type="evidence" value="ECO:0007669"/>
    <property type="project" value="UniProtKB-KW"/>
</dbReference>
<feature type="compositionally biased region" description="Basic and acidic residues" evidence="1">
    <location>
        <begin position="67"/>
        <end position="78"/>
    </location>
</feature>
<evidence type="ECO:0000259" key="2">
    <source>
        <dbReference type="Pfam" id="PF07727"/>
    </source>
</evidence>
<name>A0A699QPE0_TANCI</name>
<feature type="domain" description="Reverse transcriptase Ty1/copia-type" evidence="2">
    <location>
        <begin position="104"/>
        <end position="151"/>
    </location>
</feature>
<gene>
    <name evidence="3" type="ORF">Tci_841642</name>
</gene>
<dbReference type="AlphaFoldDB" id="A0A699QPE0"/>
<reference evidence="3" key="1">
    <citation type="journal article" date="2019" name="Sci. Rep.">
        <title>Draft genome of Tanacetum cinerariifolium, the natural source of mosquito coil.</title>
        <authorList>
            <person name="Yamashiro T."/>
            <person name="Shiraishi A."/>
            <person name="Satake H."/>
            <person name="Nakayama K."/>
        </authorList>
    </citation>
    <scope>NUCLEOTIDE SEQUENCE</scope>
</reference>
<organism evidence="3">
    <name type="scientific">Tanacetum cinerariifolium</name>
    <name type="common">Dalmatian daisy</name>
    <name type="synonym">Chrysanthemum cinerariifolium</name>
    <dbReference type="NCBI Taxonomy" id="118510"/>
    <lineage>
        <taxon>Eukaryota</taxon>
        <taxon>Viridiplantae</taxon>
        <taxon>Streptophyta</taxon>
        <taxon>Embryophyta</taxon>
        <taxon>Tracheophyta</taxon>
        <taxon>Spermatophyta</taxon>
        <taxon>Magnoliopsida</taxon>
        <taxon>eudicotyledons</taxon>
        <taxon>Gunneridae</taxon>
        <taxon>Pentapetalae</taxon>
        <taxon>asterids</taxon>
        <taxon>campanulids</taxon>
        <taxon>Asterales</taxon>
        <taxon>Asteraceae</taxon>
        <taxon>Asteroideae</taxon>
        <taxon>Anthemideae</taxon>
        <taxon>Anthemidinae</taxon>
        <taxon>Tanacetum</taxon>
    </lineage>
</organism>